<organism evidence="1 2">
    <name type="scientific">Loxostege sticticalis</name>
    <name type="common">Beet webworm moth</name>
    <dbReference type="NCBI Taxonomy" id="481309"/>
    <lineage>
        <taxon>Eukaryota</taxon>
        <taxon>Metazoa</taxon>
        <taxon>Ecdysozoa</taxon>
        <taxon>Arthropoda</taxon>
        <taxon>Hexapoda</taxon>
        <taxon>Insecta</taxon>
        <taxon>Pterygota</taxon>
        <taxon>Neoptera</taxon>
        <taxon>Endopterygota</taxon>
        <taxon>Lepidoptera</taxon>
        <taxon>Glossata</taxon>
        <taxon>Ditrysia</taxon>
        <taxon>Pyraloidea</taxon>
        <taxon>Crambidae</taxon>
        <taxon>Pyraustinae</taxon>
        <taxon>Loxostege</taxon>
    </lineage>
</organism>
<evidence type="ECO:0008006" key="3">
    <source>
        <dbReference type="Google" id="ProtNLM"/>
    </source>
</evidence>
<protein>
    <recommendedName>
        <fullName evidence="3">Reverse transcriptase domain-containing protein</fullName>
    </recommendedName>
</protein>
<proteinExistence type="predicted"/>
<dbReference type="InterPro" id="IPR043502">
    <property type="entry name" value="DNA/RNA_pol_sf"/>
</dbReference>
<reference evidence="1 2" key="1">
    <citation type="submission" date="2024-06" db="EMBL/GenBank/DDBJ databases">
        <title>A chromosome-level genome assembly of beet webworm, Loxostege sticticalis.</title>
        <authorList>
            <person name="Zhang Y."/>
        </authorList>
    </citation>
    <scope>NUCLEOTIDE SEQUENCE [LARGE SCALE GENOMIC DNA]</scope>
    <source>
        <strain evidence="1">AQ028</strain>
        <tissue evidence="1">Male pupae</tissue>
    </source>
</reference>
<gene>
    <name evidence="1" type="ORF">ABMA28_010651</name>
</gene>
<dbReference type="PANTHER" id="PTHR47510">
    <property type="entry name" value="REVERSE TRANSCRIPTASE DOMAIN-CONTAINING PROTEIN"/>
    <property type="match status" value="1"/>
</dbReference>
<dbReference type="EMBL" id="JBEDNZ010000026">
    <property type="protein sequence ID" value="KAL0810530.1"/>
    <property type="molecule type" value="Genomic_DNA"/>
</dbReference>
<dbReference type="AlphaFoldDB" id="A0ABD0S8Y2"/>
<dbReference type="PANTHER" id="PTHR47510:SF3">
    <property type="entry name" value="ENDO_EXONUCLEASE_PHOSPHATASE DOMAIN-CONTAINING PROTEIN"/>
    <property type="match status" value="1"/>
</dbReference>
<evidence type="ECO:0000313" key="2">
    <source>
        <dbReference type="Proteomes" id="UP001549921"/>
    </source>
</evidence>
<dbReference type="GO" id="GO:0071897">
    <property type="term" value="P:DNA biosynthetic process"/>
    <property type="evidence" value="ECO:0007669"/>
    <property type="project" value="UniProtKB-ARBA"/>
</dbReference>
<dbReference type="SUPFAM" id="SSF56672">
    <property type="entry name" value="DNA/RNA polymerases"/>
    <property type="match status" value="1"/>
</dbReference>
<sequence>MVNFLDIYSSQLEQRNRAIVFGDYNIDLLSTERYVTQYINEIKKSGYEILNKIDPAYCTRETSTTRTISDHVSTNINNHSFSLSILDSSLSDHKQLHLNISKLAPKPTSKSNYTALVYEKLSREISKSMSDIGQVDYFILEKLLLEKIEICKVQKTKILNAPQEDWINRHIINAINLRNNLWKQTNRSPYNEELQKSFKKEKEKVQVMIKTCKKKYYHKLFNDTFDQPKKLWQLINNLAMNKIKTSCALPRLMSDSGLITDGTKICNLCNSFFSSIGAELADKISYEYHLDTSNILMYDHNSSHDIILNELKPCDVDELNKIIADLDTNTSTGLDGISPKAIKCIKNIIVEKLAISINKCFKLGIFPDSLKVAKVSPIHKSGSKTDPGNYRPISVLPVISKIFERLLYNRLNNFLTEKKVLIDEQYGFRSKSNTTAAAVDLITKIKTQIDKKT</sequence>
<evidence type="ECO:0000313" key="1">
    <source>
        <dbReference type="EMBL" id="KAL0810530.1"/>
    </source>
</evidence>
<accession>A0ABD0S8Y2</accession>
<comment type="caution">
    <text evidence="1">The sequence shown here is derived from an EMBL/GenBank/DDBJ whole genome shotgun (WGS) entry which is preliminary data.</text>
</comment>
<dbReference type="Proteomes" id="UP001549921">
    <property type="component" value="Unassembled WGS sequence"/>
</dbReference>
<name>A0ABD0S8Y2_LOXSC</name>